<dbReference type="Proteomes" id="UP001279734">
    <property type="component" value="Unassembled WGS sequence"/>
</dbReference>
<dbReference type="Gene3D" id="3.80.10.10">
    <property type="entry name" value="Ribonuclease Inhibitor"/>
    <property type="match status" value="2"/>
</dbReference>
<feature type="compositionally biased region" description="Acidic residues" evidence="1">
    <location>
        <begin position="797"/>
        <end position="811"/>
    </location>
</feature>
<dbReference type="PROSITE" id="PS50076">
    <property type="entry name" value="DNAJ_2"/>
    <property type="match status" value="1"/>
</dbReference>
<dbReference type="InterPro" id="IPR057135">
    <property type="entry name" value="At4g27190-like_LRR"/>
</dbReference>
<name>A0AAD3XPC1_NEPGR</name>
<dbReference type="InterPro" id="IPR036869">
    <property type="entry name" value="J_dom_sf"/>
</dbReference>
<sequence length="863" mass="96352">MVATFDVYVASETKLNGEANHFSVLGLKPSADRSMIKKQYKKLAVLLHPDKNKTVGAGGAFKLISEAWTILSESVKRSSFDLKRNDHPYTAAVSGAAFSDSHSKSPVHPTFWTVCTSCQVQYEYLRKYVDKRLSCRNCRATFMAVELGTAPPLDGSYPVSHWSYMNDNRHGGHGYNGASIFPSNGIFVTGNRVQGYHAGHGSDYASNVVPFQWNTCAGTSDTVSHGNGYLCKPGKNVKAAAGVSNTVAVDANASGSIGGNNEAFGTKAARPYKRRMVEFGGVSVNGNEVGSKVISEAASANQSSSLSPKLCSSVSPSFDPRSLLIDKARSEIRKKLEEMKLDSAAGGKNGEGRRKGNLGSSHPMPKKTRPLTLMVALPAIKKIYMHHVNGPKEIWGSHLDARSFDELESLTLFNAKEATKVFSLDAIRQMQNLKELDLKDFQLAEEFIEHAGFYNDDVENSALLLPQLRKLTIDSFPLLKRIPWRELALQNLRYLKIHHVDGLTYLFPASVGRRLVNLEELDIRHCRMMKEIVAGESGDANTVEVNVVFPHLNILRLRDLLALRSLSPDNVIIEFPSIIEATFVRSQKSIPLDLLQKLHHVKELQLGGCEIPLVLHDLEGRASTILPRLRNLTLSSMKYYSQMILWKIFPIKNLHYLSISEIDGLKFLFPASLGSKGFAQLEEIHIWSCKDIEQVLAQESTDDTSNNAASTTIAFPRVKIIELYYLPSLRSFSSENYKDLEFPSLEEVWIDECPMMETFSYGSLSTQRLCKININWDDEEEHLDLNAVIKNRREEDTNGEDTEMESDTEEETSQRREEDTSGKDTEMESDTEEETSQRIEEETSEKDTETKGTEEGVNVDQIV</sequence>
<evidence type="ECO:0000259" key="2">
    <source>
        <dbReference type="PROSITE" id="PS50076"/>
    </source>
</evidence>
<gene>
    <name evidence="3" type="ORF">Nepgr_013854</name>
</gene>
<feature type="region of interest" description="Disordered" evidence="1">
    <location>
        <begin position="338"/>
        <end position="367"/>
    </location>
</feature>
<accession>A0AAD3XPC1</accession>
<dbReference type="InterPro" id="IPR032675">
    <property type="entry name" value="LRR_dom_sf"/>
</dbReference>
<proteinExistence type="predicted"/>
<dbReference type="SUPFAM" id="SSF52047">
    <property type="entry name" value="RNI-like"/>
    <property type="match status" value="1"/>
</dbReference>
<dbReference type="PANTHER" id="PTHR44137">
    <property type="entry name" value="BNAC03G44070D PROTEIN"/>
    <property type="match status" value="1"/>
</dbReference>
<comment type="caution">
    <text evidence="3">The sequence shown here is derived from an EMBL/GenBank/DDBJ whole genome shotgun (WGS) entry which is preliminary data.</text>
</comment>
<feature type="domain" description="J" evidence="2">
    <location>
        <begin position="20"/>
        <end position="84"/>
    </location>
</feature>
<dbReference type="PANTHER" id="PTHR44137:SF7">
    <property type="entry name" value="J DOMAIN-CONTAINING PROTEIN"/>
    <property type="match status" value="1"/>
</dbReference>
<dbReference type="Pfam" id="PF23247">
    <property type="entry name" value="LRR_RPS2"/>
    <property type="match status" value="2"/>
</dbReference>
<feature type="compositionally biased region" description="Basic and acidic residues" evidence="1">
    <location>
        <begin position="812"/>
        <end position="826"/>
    </location>
</feature>
<protein>
    <recommendedName>
        <fullName evidence="2">J domain-containing protein</fullName>
    </recommendedName>
</protein>
<dbReference type="InterPro" id="IPR056988">
    <property type="entry name" value="Zn_ribbon_pln"/>
</dbReference>
<evidence type="ECO:0000313" key="4">
    <source>
        <dbReference type="Proteomes" id="UP001279734"/>
    </source>
</evidence>
<evidence type="ECO:0000313" key="3">
    <source>
        <dbReference type="EMBL" id="GMH12013.1"/>
    </source>
</evidence>
<dbReference type="SMART" id="SM00271">
    <property type="entry name" value="DnaJ"/>
    <property type="match status" value="1"/>
</dbReference>
<reference evidence="3" key="1">
    <citation type="submission" date="2023-05" db="EMBL/GenBank/DDBJ databases">
        <title>Nepenthes gracilis genome sequencing.</title>
        <authorList>
            <person name="Fukushima K."/>
        </authorList>
    </citation>
    <scope>NUCLEOTIDE SEQUENCE</scope>
    <source>
        <strain evidence="3">SING2019-196</strain>
    </source>
</reference>
<dbReference type="SUPFAM" id="SSF46565">
    <property type="entry name" value="Chaperone J-domain"/>
    <property type="match status" value="1"/>
</dbReference>
<dbReference type="InterPro" id="IPR001623">
    <property type="entry name" value="DnaJ_domain"/>
</dbReference>
<feature type="compositionally biased region" description="Basic and acidic residues" evidence="1">
    <location>
        <begin position="835"/>
        <end position="854"/>
    </location>
</feature>
<dbReference type="AlphaFoldDB" id="A0AAD3XPC1"/>
<organism evidence="3 4">
    <name type="scientific">Nepenthes gracilis</name>
    <name type="common">Slender pitcher plant</name>
    <dbReference type="NCBI Taxonomy" id="150966"/>
    <lineage>
        <taxon>Eukaryota</taxon>
        <taxon>Viridiplantae</taxon>
        <taxon>Streptophyta</taxon>
        <taxon>Embryophyta</taxon>
        <taxon>Tracheophyta</taxon>
        <taxon>Spermatophyta</taxon>
        <taxon>Magnoliopsida</taxon>
        <taxon>eudicotyledons</taxon>
        <taxon>Gunneridae</taxon>
        <taxon>Pentapetalae</taxon>
        <taxon>Caryophyllales</taxon>
        <taxon>Nepenthaceae</taxon>
        <taxon>Nepenthes</taxon>
    </lineage>
</organism>
<dbReference type="EMBL" id="BSYO01000011">
    <property type="protein sequence ID" value="GMH12013.1"/>
    <property type="molecule type" value="Genomic_DNA"/>
</dbReference>
<dbReference type="Pfam" id="PF23551">
    <property type="entry name" value="Zn_ribbon_20"/>
    <property type="match status" value="1"/>
</dbReference>
<keyword evidence="4" id="KW-1185">Reference proteome</keyword>
<feature type="region of interest" description="Disordered" evidence="1">
    <location>
        <begin position="787"/>
        <end position="863"/>
    </location>
</feature>
<dbReference type="Pfam" id="PF00226">
    <property type="entry name" value="DnaJ"/>
    <property type="match status" value="1"/>
</dbReference>
<evidence type="ECO:0000256" key="1">
    <source>
        <dbReference type="SAM" id="MobiDB-lite"/>
    </source>
</evidence>
<dbReference type="CDD" id="cd06257">
    <property type="entry name" value="DnaJ"/>
    <property type="match status" value="1"/>
</dbReference>
<dbReference type="PRINTS" id="PR00625">
    <property type="entry name" value="JDOMAIN"/>
</dbReference>
<dbReference type="Gene3D" id="1.10.287.110">
    <property type="entry name" value="DnaJ domain"/>
    <property type="match status" value="1"/>
</dbReference>